<dbReference type="InterPro" id="IPR029058">
    <property type="entry name" value="AB_hydrolase_fold"/>
</dbReference>
<dbReference type="EMBL" id="QSVN01000013">
    <property type="protein sequence ID" value="RGO31109.1"/>
    <property type="molecule type" value="Genomic_DNA"/>
</dbReference>
<accession>A0A3E5G998</accession>
<dbReference type="Proteomes" id="UP000261285">
    <property type="component" value="Unassembled WGS sequence"/>
</dbReference>
<organism evidence="1 2">
    <name type="scientific">Dorea longicatena</name>
    <dbReference type="NCBI Taxonomy" id="88431"/>
    <lineage>
        <taxon>Bacteria</taxon>
        <taxon>Bacillati</taxon>
        <taxon>Bacillota</taxon>
        <taxon>Clostridia</taxon>
        <taxon>Lachnospirales</taxon>
        <taxon>Lachnospiraceae</taxon>
        <taxon>Dorea</taxon>
    </lineage>
</organism>
<dbReference type="SUPFAM" id="SSF53474">
    <property type="entry name" value="alpha/beta-Hydrolases"/>
    <property type="match status" value="1"/>
</dbReference>
<comment type="caution">
    <text evidence="1">The sequence shown here is derived from an EMBL/GenBank/DDBJ whole genome shotgun (WGS) entry which is preliminary data.</text>
</comment>
<evidence type="ECO:0000313" key="2">
    <source>
        <dbReference type="Proteomes" id="UP000261285"/>
    </source>
</evidence>
<dbReference type="PANTHER" id="PTHR48098">
    <property type="entry name" value="ENTEROCHELIN ESTERASE-RELATED"/>
    <property type="match status" value="1"/>
</dbReference>
<dbReference type="GO" id="GO:0016787">
    <property type="term" value="F:hydrolase activity"/>
    <property type="evidence" value="ECO:0007669"/>
    <property type="project" value="UniProtKB-KW"/>
</dbReference>
<protein>
    <submittedName>
        <fullName evidence="1">Alpha/beta hydrolase</fullName>
    </submittedName>
</protein>
<keyword evidence="1" id="KW-0378">Hydrolase</keyword>
<name>A0A3E5G998_9FIRM</name>
<evidence type="ECO:0000313" key="1">
    <source>
        <dbReference type="EMBL" id="RGO31109.1"/>
    </source>
</evidence>
<proteinExistence type="predicted"/>
<dbReference type="PANTHER" id="PTHR48098:SF6">
    <property type="entry name" value="FERRI-BACILLIBACTIN ESTERASE BESA"/>
    <property type="match status" value="1"/>
</dbReference>
<gene>
    <name evidence="1" type="ORF">DXB16_11000</name>
</gene>
<dbReference type="InterPro" id="IPR000801">
    <property type="entry name" value="Esterase-like"/>
</dbReference>
<dbReference type="AlphaFoldDB" id="A0A3E5G998"/>
<sequence length="266" mass="30031">MNLCNLGELQMENKEKKQMLTTELTKEKSGGSAGMIQDMSINGIKLQVFQNGTGGPVIFWGMYPHQQNEVEHLWESLLELVPEQNFLLVAFQVENWNRDFSPWEASAVFGKEGFAGQGLKTLRWLTEECVPHIDRTFGVKDREHWLMGYSLAGLFALWAAYESDVFSGIVCCSGSLWFPDWDHYVRNHVIQSKCSVYLSLGGKEEKTKNKVMAAVGDRTRAQERLLQEDSMVESVVLEWNAGGHFADAGKRLAKGVKWMFGVKSGL</sequence>
<reference evidence="1 2" key="1">
    <citation type="submission" date="2018-08" db="EMBL/GenBank/DDBJ databases">
        <title>A genome reference for cultivated species of the human gut microbiota.</title>
        <authorList>
            <person name="Zou Y."/>
            <person name="Xue W."/>
            <person name="Luo G."/>
        </authorList>
    </citation>
    <scope>NUCLEOTIDE SEQUENCE [LARGE SCALE GENOMIC DNA]</scope>
    <source>
        <strain evidence="1 2">OM02-16</strain>
    </source>
</reference>
<dbReference type="InterPro" id="IPR050583">
    <property type="entry name" value="Mycobacterial_A85_antigen"/>
</dbReference>
<dbReference type="Gene3D" id="3.40.50.1820">
    <property type="entry name" value="alpha/beta hydrolase"/>
    <property type="match status" value="1"/>
</dbReference>
<dbReference type="Pfam" id="PF00756">
    <property type="entry name" value="Esterase"/>
    <property type="match status" value="1"/>
</dbReference>